<dbReference type="PROSITE" id="PS01302">
    <property type="entry name" value="UPF0758"/>
    <property type="match status" value="1"/>
</dbReference>
<dbReference type="Gene3D" id="3.40.140.10">
    <property type="entry name" value="Cytidine Deaminase, domain 2"/>
    <property type="match status" value="1"/>
</dbReference>
<evidence type="ECO:0000313" key="8">
    <source>
        <dbReference type="Proteomes" id="UP000199138"/>
    </source>
</evidence>
<keyword evidence="5" id="KW-0482">Metalloprotease</keyword>
<dbReference type="InterPro" id="IPR025657">
    <property type="entry name" value="RadC_JAB"/>
</dbReference>
<dbReference type="GO" id="GO:0006508">
    <property type="term" value="P:proteolysis"/>
    <property type="evidence" value="ECO:0007669"/>
    <property type="project" value="UniProtKB-KW"/>
</dbReference>
<dbReference type="PANTHER" id="PTHR30471">
    <property type="entry name" value="DNA REPAIR PROTEIN RADC"/>
    <property type="match status" value="1"/>
</dbReference>
<evidence type="ECO:0000256" key="1">
    <source>
        <dbReference type="ARBA" id="ARBA00022670"/>
    </source>
</evidence>
<accession>A0A1I7HG00</accession>
<evidence type="ECO:0000256" key="2">
    <source>
        <dbReference type="ARBA" id="ARBA00022723"/>
    </source>
</evidence>
<evidence type="ECO:0000256" key="5">
    <source>
        <dbReference type="ARBA" id="ARBA00023049"/>
    </source>
</evidence>
<dbReference type="PANTHER" id="PTHR30471:SF3">
    <property type="entry name" value="UPF0758 PROTEIN YEES-RELATED"/>
    <property type="match status" value="1"/>
</dbReference>
<dbReference type="OrthoDB" id="9804482at2"/>
<sequence length="149" mass="16400">MITRVNVVTLCYKEKRSVLQSKGITCAKDGASIAFEHWNKNTIGFQEHFKVLLLNNSNKVKGIYEVSSGGITGTLVDIRIVFALILKSLSTAIILVHNHPSGKLTPSLADKQLTQKIRSAAEFFDIKVLDHLILSPDGDFCSFAENALL</sequence>
<proteinExistence type="predicted"/>
<dbReference type="AlphaFoldDB" id="A0A1I7HG00"/>
<gene>
    <name evidence="7" type="ORF">SAMN05216480_10924</name>
</gene>
<dbReference type="GO" id="GO:0008237">
    <property type="term" value="F:metallopeptidase activity"/>
    <property type="evidence" value="ECO:0007669"/>
    <property type="project" value="UniProtKB-KW"/>
</dbReference>
<feature type="domain" description="MPN" evidence="6">
    <location>
        <begin position="23"/>
        <end position="149"/>
    </location>
</feature>
<evidence type="ECO:0000256" key="3">
    <source>
        <dbReference type="ARBA" id="ARBA00022801"/>
    </source>
</evidence>
<keyword evidence="1" id="KW-0645">Protease</keyword>
<organism evidence="7 8">
    <name type="scientific">Pustulibacterium marinum</name>
    <dbReference type="NCBI Taxonomy" id="1224947"/>
    <lineage>
        <taxon>Bacteria</taxon>
        <taxon>Pseudomonadati</taxon>
        <taxon>Bacteroidota</taxon>
        <taxon>Flavobacteriia</taxon>
        <taxon>Flavobacteriales</taxon>
        <taxon>Flavobacteriaceae</taxon>
        <taxon>Pustulibacterium</taxon>
    </lineage>
</organism>
<dbReference type="CDD" id="cd08071">
    <property type="entry name" value="MPN_DUF2466"/>
    <property type="match status" value="1"/>
</dbReference>
<dbReference type="EMBL" id="FPBK01000009">
    <property type="protein sequence ID" value="SFU59561.1"/>
    <property type="molecule type" value="Genomic_DNA"/>
</dbReference>
<evidence type="ECO:0000259" key="6">
    <source>
        <dbReference type="PROSITE" id="PS50249"/>
    </source>
</evidence>
<evidence type="ECO:0000256" key="4">
    <source>
        <dbReference type="ARBA" id="ARBA00022833"/>
    </source>
</evidence>
<keyword evidence="2" id="KW-0479">Metal-binding</keyword>
<dbReference type="GO" id="GO:0046872">
    <property type="term" value="F:metal ion binding"/>
    <property type="evidence" value="ECO:0007669"/>
    <property type="project" value="UniProtKB-KW"/>
</dbReference>
<keyword evidence="4" id="KW-0862">Zinc</keyword>
<reference evidence="7 8" key="1">
    <citation type="submission" date="2016-10" db="EMBL/GenBank/DDBJ databases">
        <authorList>
            <person name="de Groot N.N."/>
        </authorList>
    </citation>
    <scope>NUCLEOTIDE SEQUENCE [LARGE SCALE GENOMIC DNA]</scope>
    <source>
        <strain evidence="7 8">CGMCC 1.12333</strain>
    </source>
</reference>
<keyword evidence="8" id="KW-1185">Reference proteome</keyword>
<dbReference type="PROSITE" id="PS50249">
    <property type="entry name" value="MPN"/>
    <property type="match status" value="1"/>
</dbReference>
<dbReference type="RefSeq" id="WP_093025397.1">
    <property type="nucleotide sequence ID" value="NZ_FPBK01000009.1"/>
</dbReference>
<protein>
    <submittedName>
        <fullName evidence="7">RadC-like JAB domain-containing protein</fullName>
    </submittedName>
</protein>
<evidence type="ECO:0000313" key="7">
    <source>
        <dbReference type="EMBL" id="SFU59561.1"/>
    </source>
</evidence>
<dbReference type="Proteomes" id="UP000199138">
    <property type="component" value="Unassembled WGS sequence"/>
</dbReference>
<dbReference type="InterPro" id="IPR037518">
    <property type="entry name" value="MPN"/>
</dbReference>
<dbReference type="Pfam" id="PF04002">
    <property type="entry name" value="RadC"/>
    <property type="match status" value="1"/>
</dbReference>
<name>A0A1I7HG00_9FLAO</name>
<dbReference type="InterPro" id="IPR020891">
    <property type="entry name" value="UPF0758_CS"/>
</dbReference>
<dbReference type="InterPro" id="IPR001405">
    <property type="entry name" value="UPF0758"/>
</dbReference>
<keyword evidence="3" id="KW-0378">Hydrolase</keyword>
<dbReference type="STRING" id="1224947.SAMN05216480_10924"/>